<reference evidence="2" key="1">
    <citation type="submission" date="2021-06" db="EMBL/GenBank/DDBJ databases">
        <authorList>
            <person name="Kallberg Y."/>
            <person name="Tangrot J."/>
            <person name="Rosling A."/>
        </authorList>
    </citation>
    <scope>NUCLEOTIDE SEQUENCE</scope>
    <source>
        <strain evidence="2">FL130A</strain>
    </source>
</reference>
<keyword evidence="3" id="KW-1185">Reference proteome</keyword>
<accession>A0A9N9AFI6</accession>
<evidence type="ECO:0000313" key="3">
    <source>
        <dbReference type="Proteomes" id="UP000789508"/>
    </source>
</evidence>
<dbReference type="OrthoDB" id="10465721at2759"/>
<organism evidence="2 3">
    <name type="scientific">Ambispora leptoticha</name>
    <dbReference type="NCBI Taxonomy" id="144679"/>
    <lineage>
        <taxon>Eukaryota</taxon>
        <taxon>Fungi</taxon>
        <taxon>Fungi incertae sedis</taxon>
        <taxon>Mucoromycota</taxon>
        <taxon>Glomeromycotina</taxon>
        <taxon>Glomeromycetes</taxon>
        <taxon>Archaeosporales</taxon>
        <taxon>Ambisporaceae</taxon>
        <taxon>Ambispora</taxon>
    </lineage>
</organism>
<feature type="non-terminal residue" evidence="2">
    <location>
        <position position="532"/>
    </location>
</feature>
<feature type="region of interest" description="Disordered" evidence="1">
    <location>
        <begin position="363"/>
        <end position="400"/>
    </location>
</feature>
<dbReference type="AlphaFoldDB" id="A0A9N9AFI6"/>
<evidence type="ECO:0000256" key="1">
    <source>
        <dbReference type="SAM" id="MobiDB-lite"/>
    </source>
</evidence>
<comment type="caution">
    <text evidence="2">The sequence shown here is derived from an EMBL/GenBank/DDBJ whole genome shotgun (WGS) entry which is preliminary data.</text>
</comment>
<name>A0A9N9AFI6_9GLOM</name>
<gene>
    <name evidence="2" type="ORF">ALEPTO_LOCUS4845</name>
</gene>
<evidence type="ECO:0000313" key="2">
    <source>
        <dbReference type="EMBL" id="CAG8529002.1"/>
    </source>
</evidence>
<dbReference type="EMBL" id="CAJVPS010001199">
    <property type="protein sequence ID" value="CAG8529002.1"/>
    <property type="molecule type" value="Genomic_DNA"/>
</dbReference>
<dbReference type="Proteomes" id="UP000789508">
    <property type="component" value="Unassembled WGS sequence"/>
</dbReference>
<feature type="compositionally biased region" description="Low complexity" evidence="1">
    <location>
        <begin position="381"/>
        <end position="394"/>
    </location>
</feature>
<proteinExistence type="predicted"/>
<protein>
    <submittedName>
        <fullName evidence="2">6262_t:CDS:1</fullName>
    </submittedName>
</protein>
<feature type="region of interest" description="Disordered" evidence="1">
    <location>
        <begin position="221"/>
        <end position="254"/>
    </location>
</feature>
<sequence>MPRPTNSATAEFSNKSRGVIKERLIEGRRYHSALNASIQFDPTKTVSSSDTTSDIANNIALKLQEYNQETNGTMPYPYTFFLTNENALKDTLNFEREFGVLSMRNFKGKIVQKETSRYTAQSDSIIPFSEFKARSDSIIPFSEFKDTVEGPIKLSDLMNFKSKEKSGLSRNSENLSKLSNIATGTLFRNSQNSFDNLNETTSNIAGNSLCEFEKSNFLEKSDKAPPKINRNYPINRTNRNTAKRGRPFSGKKSFSRITRGNISKQNNAATTRSLKNLSGIKKGEISFGHSPPKTSNEASQVLFSSFSNMEKQKVEPVVEIFVRNSQKRLKKDSEQKSNSFENDIINLTIQSDDDDVFMIESSTAQQKTNSDKTQKTIQIESNNPTSSSRKSSASQFPVRRTRSNTKIIQSTRAIVSSFPLSKKMQRKSLFMKPANMESTDLIDYFNFPVKDELAFSQYFEKSDISRRRLSGEGFNHYLPTHDTKAPKDQSINPYKKKSFNKENTRVTEPIDLQNMHQVIVLIEENPNILNLF</sequence>